<keyword evidence="1" id="KW-0732">Signal</keyword>
<evidence type="ECO:0000313" key="2">
    <source>
        <dbReference type="EMBL" id="ACS22019.1"/>
    </source>
</evidence>
<dbReference type="AlphaFoldDB" id="C5CZU8"/>
<proteinExistence type="predicted"/>
<dbReference type="EMBL" id="CP001636">
    <property type="protein sequence ID" value="ACS22019.1"/>
    <property type="molecule type" value="Genomic_DNA"/>
</dbReference>
<evidence type="ECO:0008006" key="3">
    <source>
        <dbReference type="Google" id="ProtNLM"/>
    </source>
</evidence>
<feature type="chain" id="PRO_5002950149" description="SbsA Ig-like domain-containing protein" evidence="1">
    <location>
        <begin position="22"/>
        <end position="266"/>
    </location>
</feature>
<reference evidence="2" key="1">
    <citation type="submission" date="2009-06" db="EMBL/GenBank/DDBJ databases">
        <title>Complete sequence of chromosome 2 of Variovorax paradoxus S110.</title>
        <authorList>
            <consortium name="US DOE Joint Genome Institute"/>
            <person name="Lucas S."/>
            <person name="Copeland A."/>
            <person name="Lapidus A."/>
            <person name="Glavina del Rio T."/>
            <person name="Tice H."/>
            <person name="Bruce D."/>
            <person name="Goodwin L."/>
            <person name="Pitluck S."/>
            <person name="Chertkov O."/>
            <person name="Brettin T."/>
            <person name="Detter J.C."/>
            <person name="Han C."/>
            <person name="Larimer F."/>
            <person name="Land M."/>
            <person name="Hauser L."/>
            <person name="Kyrpides N."/>
            <person name="Ovchinnikova G."/>
            <person name="Orwin P."/>
            <person name="Leadbetter J.R."/>
            <person name="Spain J.C."/>
            <person name="Han J.I."/>
        </authorList>
    </citation>
    <scope>NUCLEOTIDE SEQUENCE</scope>
    <source>
        <strain evidence="2">S110</strain>
    </source>
</reference>
<accession>C5CZU8</accession>
<gene>
    <name evidence="2" type="ordered locus">Vapar_5423</name>
</gene>
<organism evidence="2">
    <name type="scientific">Variovorax paradoxus (strain S110)</name>
    <dbReference type="NCBI Taxonomy" id="543728"/>
    <lineage>
        <taxon>Bacteria</taxon>
        <taxon>Pseudomonadati</taxon>
        <taxon>Pseudomonadota</taxon>
        <taxon>Betaproteobacteria</taxon>
        <taxon>Burkholderiales</taxon>
        <taxon>Comamonadaceae</taxon>
        <taxon>Variovorax</taxon>
    </lineage>
</organism>
<dbReference type="eggNOG" id="ENOG502ZCER">
    <property type="taxonomic scope" value="Bacteria"/>
</dbReference>
<dbReference type="KEGG" id="vap:Vapar_5423"/>
<name>C5CZU8_VARPS</name>
<feature type="signal peptide" evidence="1">
    <location>
        <begin position="1"/>
        <end position="21"/>
    </location>
</feature>
<protein>
    <recommendedName>
        <fullName evidence="3">SbsA Ig-like domain-containing protein</fullName>
    </recommendedName>
</protein>
<evidence type="ECO:0000256" key="1">
    <source>
        <dbReference type="SAM" id="SignalP"/>
    </source>
</evidence>
<sequence length="266" mass="28090" precursor="true">MRLCRPCGAAALAVALGASHAAPPTPSLAAAQRVRVQPSAGQVPANLLRLSIEFAARIEGPVLPRLALLRPDGKPLVQPFLEQELWSPDGRILTVLMHPGRVKTGLNAHELLGPILVDGDDVSLTLDGRPIQHWRVGPADTSGPAVSAWRLSPVRAASRQALVVTLDGAIDGRDADYIAIADPQGRRVSGQARLKDGERTWTFTPHAPWRAGEYRLIARGTLEDPAGNRLGGRFETPADAPAAAPVDAALAFTVGPVPPSAGMHRP</sequence>
<dbReference type="HOGENOM" id="CLU_1045629_0_0_4"/>
<dbReference type="OrthoDB" id="246488at2"/>
<dbReference type="STRING" id="543728.Vapar_5423"/>